<dbReference type="InterPro" id="IPR000524">
    <property type="entry name" value="Tscrpt_reg_HTH_GntR"/>
</dbReference>
<dbReference type="CDD" id="cd07377">
    <property type="entry name" value="WHTH_GntR"/>
    <property type="match status" value="1"/>
</dbReference>
<dbReference type="SMART" id="SM00345">
    <property type="entry name" value="HTH_GNTR"/>
    <property type="match status" value="1"/>
</dbReference>
<dbReference type="InterPro" id="IPR036390">
    <property type="entry name" value="WH_DNA-bd_sf"/>
</dbReference>
<dbReference type="InterPro" id="IPR051446">
    <property type="entry name" value="HTH_trans_reg/aminotransferase"/>
</dbReference>
<evidence type="ECO:0000256" key="4">
    <source>
        <dbReference type="ARBA" id="ARBA00023163"/>
    </source>
</evidence>
<dbReference type="InterPro" id="IPR015424">
    <property type="entry name" value="PyrdxlP-dep_Trfase"/>
</dbReference>
<dbReference type="InterPro" id="IPR015421">
    <property type="entry name" value="PyrdxlP-dep_Trfase_major"/>
</dbReference>
<comment type="similarity">
    <text evidence="1">In the C-terminal section; belongs to the class-I pyridoxal-phosphate-dependent aminotransferase family.</text>
</comment>
<dbReference type="PRINTS" id="PR00035">
    <property type="entry name" value="HTHGNTR"/>
</dbReference>
<dbReference type="GO" id="GO:0030170">
    <property type="term" value="F:pyridoxal phosphate binding"/>
    <property type="evidence" value="ECO:0007669"/>
    <property type="project" value="InterPro"/>
</dbReference>
<dbReference type="PANTHER" id="PTHR46577">
    <property type="entry name" value="HTH-TYPE TRANSCRIPTIONAL REGULATORY PROTEIN GABR"/>
    <property type="match status" value="1"/>
</dbReference>
<name>A0A411HI74_9GAMM</name>
<dbReference type="GO" id="GO:0003677">
    <property type="term" value="F:DNA binding"/>
    <property type="evidence" value="ECO:0007669"/>
    <property type="project" value="UniProtKB-KW"/>
</dbReference>
<keyword evidence="2" id="KW-0805">Transcription regulation</keyword>
<dbReference type="SUPFAM" id="SSF53383">
    <property type="entry name" value="PLP-dependent transferases"/>
    <property type="match status" value="1"/>
</dbReference>
<keyword evidence="4" id="KW-0804">Transcription</keyword>
<dbReference type="Pfam" id="PF00392">
    <property type="entry name" value="GntR"/>
    <property type="match status" value="1"/>
</dbReference>
<evidence type="ECO:0000256" key="3">
    <source>
        <dbReference type="ARBA" id="ARBA00023125"/>
    </source>
</evidence>
<dbReference type="Proteomes" id="UP000291562">
    <property type="component" value="Chromosome"/>
</dbReference>
<sequence>MLLRPITFVRQSGLPIATQIYLSLRTSLLNGEIPVGVRLPSTRDLATQLGVSRTGIVSAFERLVAEGYLTSRVGDGTRVSEIQIDKTAPAVENVAPARLSKMAQQVIQTSPRGIMPLLPFRPGTPALELAPLELWGRAMRMACLEAKPDALDVSDSLGLPKLRQLIAERLYRTRSIVCEGEQVAIVSSSQQAFYLIARLFLEQGDEVWLEDPGYFGARRALFAAGANIVPVPVDKDGLDVVRGMQRAPNAKLAYVAPSHQFPTGYTMSLERRLALLAWAQSSDALIVEDDYDSEFVFEGPPLAALYSLSKHARVMYIGTFSKTLFPAARLAYVVLPKNLVEPFRCIRRVTDGFTPTLLQHAAARFLAEGHLDRHIRHVRAAYAERRDALMDAAKLHFNGLANLVVVPTGLDAVAWLPPHVSDRAVASAAHKQGVETFSLSQFAMEPIAQGGLVLGFSAFSADRIHLAASQLAKVLATF</sequence>
<accession>A0A411HI74</accession>
<evidence type="ECO:0000313" key="7">
    <source>
        <dbReference type="Proteomes" id="UP000291562"/>
    </source>
</evidence>
<feature type="domain" description="HTH gntR-type" evidence="5">
    <location>
        <begin position="14"/>
        <end position="82"/>
    </location>
</feature>
<keyword evidence="6" id="KW-0808">Transferase</keyword>
<proteinExistence type="inferred from homology"/>
<keyword evidence="7" id="KW-1185">Reference proteome</keyword>
<dbReference type="Pfam" id="PF00155">
    <property type="entry name" value="Aminotran_1_2"/>
    <property type="match status" value="1"/>
</dbReference>
<protein>
    <submittedName>
        <fullName evidence="6">PLP-dependent aminotransferase family protein</fullName>
    </submittedName>
</protein>
<dbReference type="EMBL" id="CP035704">
    <property type="protein sequence ID" value="QBB70114.1"/>
    <property type="molecule type" value="Genomic_DNA"/>
</dbReference>
<organism evidence="6 7">
    <name type="scientific">Pseudolysobacter antarcticus</name>
    <dbReference type="NCBI Taxonomy" id="2511995"/>
    <lineage>
        <taxon>Bacteria</taxon>
        <taxon>Pseudomonadati</taxon>
        <taxon>Pseudomonadota</taxon>
        <taxon>Gammaproteobacteria</taxon>
        <taxon>Lysobacterales</taxon>
        <taxon>Rhodanobacteraceae</taxon>
        <taxon>Pseudolysobacter</taxon>
    </lineage>
</organism>
<evidence type="ECO:0000259" key="5">
    <source>
        <dbReference type="PROSITE" id="PS50949"/>
    </source>
</evidence>
<dbReference type="RefSeq" id="WP_129832373.1">
    <property type="nucleotide sequence ID" value="NZ_CP035704.1"/>
</dbReference>
<dbReference type="GO" id="GO:0003700">
    <property type="term" value="F:DNA-binding transcription factor activity"/>
    <property type="evidence" value="ECO:0007669"/>
    <property type="project" value="InterPro"/>
</dbReference>
<dbReference type="AlphaFoldDB" id="A0A411HI74"/>
<dbReference type="KEGG" id="xbc:ELE36_06895"/>
<reference evidence="6 7" key="1">
    <citation type="submission" date="2019-01" db="EMBL/GenBank/DDBJ databases">
        <title>Pseudolysobacter antarctica gen. nov., sp. nov., isolated from Fildes Peninsula, Antarctica.</title>
        <authorList>
            <person name="Wei Z."/>
            <person name="Peng F."/>
        </authorList>
    </citation>
    <scope>NUCLEOTIDE SEQUENCE [LARGE SCALE GENOMIC DNA]</scope>
    <source>
        <strain evidence="6 7">AQ6-296</strain>
    </source>
</reference>
<keyword evidence="6" id="KW-0032">Aminotransferase</keyword>
<dbReference type="PANTHER" id="PTHR46577:SF1">
    <property type="entry name" value="HTH-TYPE TRANSCRIPTIONAL REGULATORY PROTEIN GABR"/>
    <property type="match status" value="1"/>
</dbReference>
<evidence type="ECO:0000313" key="6">
    <source>
        <dbReference type="EMBL" id="QBB70114.1"/>
    </source>
</evidence>
<dbReference type="SUPFAM" id="SSF46785">
    <property type="entry name" value="Winged helix' DNA-binding domain"/>
    <property type="match status" value="1"/>
</dbReference>
<dbReference type="CDD" id="cd00609">
    <property type="entry name" value="AAT_like"/>
    <property type="match status" value="1"/>
</dbReference>
<dbReference type="OrthoDB" id="9808770at2"/>
<evidence type="ECO:0000256" key="1">
    <source>
        <dbReference type="ARBA" id="ARBA00005384"/>
    </source>
</evidence>
<evidence type="ECO:0000256" key="2">
    <source>
        <dbReference type="ARBA" id="ARBA00023015"/>
    </source>
</evidence>
<dbReference type="GO" id="GO:0008483">
    <property type="term" value="F:transaminase activity"/>
    <property type="evidence" value="ECO:0007669"/>
    <property type="project" value="UniProtKB-KW"/>
</dbReference>
<dbReference type="Gene3D" id="3.40.640.10">
    <property type="entry name" value="Type I PLP-dependent aspartate aminotransferase-like (Major domain)"/>
    <property type="match status" value="1"/>
</dbReference>
<gene>
    <name evidence="6" type="ORF">ELE36_06895</name>
</gene>
<dbReference type="PROSITE" id="PS50949">
    <property type="entry name" value="HTH_GNTR"/>
    <property type="match status" value="1"/>
</dbReference>
<dbReference type="InterPro" id="IPR004839">
    <property type="entry name" value="Aminotransferase_I/II_large"/>
</dbReference>
<keyword evidence="3" id="KW-0238">DNA-binding</keyword>